<dbReference type="Proteomes" id="UP001244011">
    <property type="component" value="Unassembled WGS sequence"/>
</dbReference>
<sequence length="209" mass="21301">MGSSTSKAAQSGARKFPTRAPGAAAPPPPPPRPSRTRPAPPPPRAQASFTKDEAIRADSINPGATPDSDYGASPAFSARLRRMGVAQPNPTFSPSSTAASSSPPPPPPPSSSSHPGPGSFPPAAENATLGVLESRRRLQESADREFLSGGGGREGREFLDVGTIRDALVLRQRGVAAGDIEARLGLRRGVVGRFGAPGVVVSVVGGETA</sequence>
<proteinExistence type="predicted"/>
<evidence type="ECO:0000259" key="2">
    <source>
        <dbReference type="Pfam" id="PF22943"/>
    </source>
</evidence>
<dbReference type="EMBL" id="MU839009">
    <property type="protein sequence ID" value="KAK1767098.1"/>
    <property type="molecule type" value="Genomic_DNA"/>
</dbReference>
<feature type="compositionally biased region" description="Low complexity" evidence="1">
    <location>
        <begin position="111"/>
        <end position="124"/>
    </location>
</feature>
<organism evidence="3 4">
    <name type="scientific">Phialemonium atrogriseum</name>
    <dbReference type="NCBI Taxonomy" id="1093897"/>
    <lineage>
        <taxon>Eukaryota</taxon>
        <taxon>Fungi</taxon>
        <taxon>Dikarya</taxon>
        <taxon>Ascomycota</taxon>
        <taxon>Pezizomycotina</taxon>
        <taxon>Sordariomycetes</taxon>
        <taxon>Sordariomycetidae</taxon>
        <taxon>Cephalothecales</taxon>
        <taxon>Cephalothecaceae</taxon>
        <taxon>Phialemonium</taxon>
    </lineage>
</organism>
<dbReference type="GeneID" id="85313136"/>
<evidence type="ECO:0000313" key="3">
    <source>
        <dbReference type="EMBL" id="KAK1767098.1"/>
    </source>
</evidence>
<feature type="domain" description="Helix-turn-helix" evidence="2">
    <location>
        <begin position="158"/>
        <end position="201"/>
    </location>
</feature>
<accession>A0AAJ0FL85</accession>
<comment type="caution">
    <text evidence="3">The sequence shown here is derived from an EMBL/GenBank/DDBJ whole genome shotgun (WGS) entry which is preliminary data.</text>
</comment>
<protein>
    <recommendedName>
        <fullName evidence="2">Helix-turn-helix domain-containing protein</fullName>
    </recommendedName>
</protein>
<dbReference type="AlphaFoldDB" id="A0AAJ0FL85"/>
<reference evidence="3" key="1">
    <citation type="submission" date="2023-06" db="EMBL/GenBank/DDBJ databases">
        <title>Genome-scale phylogeny and comparative genomics of the fungal order Sordariales.</title>
        <authorList>
            <consortium name="Lawrence Berkeley National Laboratory"/>
            <person name="Hensen N."/>
            <person name="Bonometti L."/>
            <person name="Westerberg I."/>
            <person name="Brannstrom I.O."/>
            <person name="Guillou S."/>
            <person name="Cros-Aarteil S."/>
            <person name="Calhoun S."/>
            <person name="Haridas S."/>
            <person name="Kuo A."/>
            <person name="Mondo S."/>
            <person name="Pangilinan J."/>
            <person name="Riley R."/>
            <person name="Labutti K."/>
            <person name="Andreopoulos B."/>
            <person name="Lipzen A."/>
            <person name="Chen C."/>
            <person name="Yanf M."/>
            <person name="Daum C."/>
            <person name="Ng V."/>
            <person name="Clum A."/>
            <person name="Steindorff A."/>
            <person name="Ohm R."/>
            <person name="Martin F."/>
            <person name="Silar P."/>
            <person name="Natvig D."/>
            <person name="Lalanne C."/>
            <person name="Gautier V."/>
            <person name="Ament-Velasquez S.L."/>
            <person name="Kruys A."/>
            <person name="Hutchinson M.I."/>
            <person name="Powell A.J."/>
            <person name="Barry K."/>
            <person name="Miller A.N."/>
            <person name="Grigoriev I.V."/>
            <person name="Debuchy R."/>
            <person name="Gladieux P."/>
            <person name="Thoren M.H."/>
            <person name="Johannesson H."/>
        </authorList>
    </citation>
    <scope>NUCLEOTIDE SEQUENCE</scope>
    <source>
        <strain evidence="3">8032-3</strain>
    </source>
</reference>
<feature type="compositionally biased region" description="Low complexity" evidence="1">
    <location>
        <begin position="90"/>
        <end position="101"/>
    </location>
</feature>
<feature type="region of interest" description="Disordered" evidence="1">
    <location>
        <begin position="1"/>
        <end position="156"/>
    </location>
</feature>
<gene>
    <name evidence="3" type="ORF">QBC33DRAFT_559226</name>
</gene>
<feature type="compositionally biased region" description="Pro residues" evidence="1">
    <location>
        <begin position="24"/>
        <end position="44"/>
    </location>
</feature>
<dbReference type="RefSeq" id="XP_060283311.1">
    <property type="nucleotide sequence ID" value="XM_060429949.1"/>
</dbReference>
<name>A0AAJ0FL85_9PEZI</name>
<keyword evidence="4" id="KW-1185">Reference proteome</keyword>
<dbReference type="InterPro" id="IPR054448">
    <property type="entry name" value="HTH_put_ascomycetes"/>
</dbReference>
<evidence type="ECO:0000256" key="1">
    <source>
        <dbReference type="SAM" id="MobiDB-lite"/>
    </source>
</evidence>
<feature type="compositionally biased region" description="Basic and acidic residues" evidence="1">
    <location>
        <begin position="133"/>
        <end position="146"/>
    </location>
</feature>
<dbReference type="Pfam" id="PF22943">
    <property type="entry name" value="HTH_68"/>
    <property type="match status" value="1"/>
</dbReference>
<evidence type="ECO:0000313" key="4">
    <source>
        <dbReference type="Proteomes" id="UP001244011"/>
    </source>
</evidence>